<gene>
    <name evidence="2" type="ORF">JBS370_LOCUS40818</name>
</gene>
<dbReference type="Proteomes" id="UP000663836">
    <property type="component" value="Unassembled WGS sequence"/>
</dbReference>
<organism evidence="2 3">
    <name type="scientific">Rotaria sordida</name>
    <dbReference type="NCBI Taxonomy" id="392033"/>
    <lineage>
        <taxon>Eukaryota</taxon>
        <taxon>Metazoa</taxon>
        <taxon>Spiralia</taxon>
        <taxon>Gnathifera</taxon>
        <taxon>Rotifera</taxon>
        <taxon>Eurotatoria</taxon>
        <taxon>Bdelloidea</taxon>
        <taxon>Philodinida</taxon>
        <taxon>Philodinidae</taxon>
        <taxon>Rotaria</taxon>
    </lineage>
</organism>
<comment type="caution">
    <text evidence="2">The sequence shown here is derived from an EMBL/GenBank/DDBJ whole genome shotgun (WGS) entry which is preliminary data.</text>
</comment>
<proteinExistence type="predicted"/>
<dbReference type="AlphaFoldDB" id="A0A820IWT4"/>
<dbReference type="EMBL" id="CAJOBD010039624">
    <property type="protein sequence ID" value="CAF4314427.1"/>
    <property type="molecule type" value="Genomic_DNA"/>
</dbReference>
<evidence type="ECO:0000313" key="3">
    <source>
        <dbReference type="Proteomes" id="UP000663836"/>
    </source>
</evidence>
<protein>
    <submittedName>
        <fullName evidence="2">Uncharacterized protein</fullName>
    </submittedName>
</protein>
<reference evidence="2" key="1">
    <citation type="submission" date="2021-02" db="EMBL/GenBank/DDBJ databases">
        <authorList>
            <person name="Nowell W R."/>
        </authorList>
    </citation>
    <scope>NUCLEOTIDE SEQUENCE</scope>
</reference>
<evidence type="ECO:0000256" key="1">
    <source>
        <dbReference type="SAM" id="MobiDB-lite"/>
    </source>
</evidence>
<feature type="non-terminal residue" evidence="2">
    <location>
        <position position="27"/>
    </location>
</feature>
<accession>A0A820IWT4</accession>
<feature type="region of interest" description="Disordered" evidence="1">
    <location>
        <begin position="1"/>
        <end position="27"/>
    </location>
</feature>
<sequence length="27" mass="3196">MFGQFSAYSRGRQWSEKRKQGGMYHAT</sequence>
<evidence type="ECO:0000313" key="2">
    <source>
        <dbReference type="EMBL" id="CAF4314427.1"/>
    </source>
</evidence>
<name>A0A820IWT4_9BILA</name>